<evidence type="ECO:0000256" key="1">
    <source>
        <dbReference type="SAM" id="SignalP"/>
    </source>
</evidence>
<protein>
    <recommendedName>
        <fullName evidence="3">Lipoprotein</fullName>
    </recommendedName>
</protein>
<evidence type="ECO:0000313" key="2">
    <source>
        <dbReference type="EMBL" id="ABG62334.1"/>
    </source>
</evidence>
<feature type="signal peptide" evidence="1">
    <location>
        <begin position="1"/>
        <end position="17"/>
    </location>
</feature>
<name>Q11JU1_CHESB</name>
<feature type="chain" id="PRO_5004180143" description="Lipoprotein" evidence="1">
    <location>
        <begin position="18"/>
        <end position="212"/>
    </location>
</feature>
<dbReference type="PROSITE" id="PS51257">
    <property type="entry name" value="PROKAR_LIPOPROTEIN"/>
    <property type="match status" value="1"/>
</dbReference>
<dbReference type="EMBL" id="CP000390">
    <property type="protein sequence ID" value="ABG62334.1"/>
    <property type="molecule type" value="Genomic_DNA"/>
</dbReference>
<evidence type="ECO:0008006" key="3">
    <source>
        <dbReference type="Google" id="ProtNLM"/>
    </source>
</evidence>
<accession>Q11JU1</accession>
<dbReference type="KEGG" id="mes:Meso_0937"/>
<gene>
    <name evidence="2" type="ordered locus">Meso_0937</name>
</gene>
<sequence length="212" mass="22876" precursor="true">MHIRSTLLASACCLAVAACTTSPSGVLGQTAAQQALGEGAYSTALISPSALKAGRIYHQDKQGNFHEICQDDFKDQNALQAMRVVTDDPSPDVLRDWTVLDGATFGFLGTNLRVPYRHLQVTGFQVSRVAEGNPYSFILGNLGPNCPSQILPRNKPYYVTSAVAVANRAQIFARGPIDSADLGPIRYRTPPQETPVTTRTNVVFGILAQRVD</sequence>
<keyword evidence="1" id="KW-0732">Signal</keyword>
<dbReference type="AlphaFoldDB" id="Q11JU1"/>
<dbReference type="HOGENOM" id="CLU_1297953_0_0_5"/>
<organism evidence="2">
    <name type="scientific">Chelativorans sp. (strain BNC1)</name>
    <dbReference type="NCBI Taxonomy" id="266779"/>
    <lineage>
        <taxon>Bacteria</taxon>
        <taxon>Pseudomonadati</taxon>
        <taxon>Pseudomonadota</taxon>
        <taxon>Alphaproteobacteria</taxon>
        <taxon>Hyphomicrobiales</taxon>
        <taxon>Phyllobacteriaceae</taxon>
        <taxon>Chelativorans</taxon>
    </lineage>
</organism>
<proteinExistence type="predicted"/>
<reference evidence="2" key="1">
    <citation type="submission" date="2006-06" db="EMBL/GenBank/DDBJ databases">
        <title>Complete sequence of chromosome of Chelativorans sp. BNC1.</title>
        <authorList>
            <consortium name="US DOE Joint Genome Institute"/>
            <person name="Copeland A."/>
            <person name="Lucas S."/>
            <person name="Lapidus A."/>
            <person name="Barry K."/>
            <person name="Detter J.C."/>
            <person name="Glavina del Rio T."/>
            <person name="Hammon N."/>
            <person name="Israni S."/>
            <person name="Dalin E."/>
            <person name="Tice H."/>
            <person name="Pitluck S."/>
            <person name="Chertkov O."/>
            <person name="Brettin T."/>
            <person name="Bruce D."/>
            <person name="Han C."/>
            <person name="Tapia R."/>
            <person name="Gilna P."/>
            <person name="Schmutz J."/>
            <person name="Larimer F."/>
            <person name="Land M."/>
            <person name="Hauser L."/>
            <person name="Kyrpides N."/>
            <person name="Mikhailova N."/>
            <person name="Richardson P."/>
        </authorList>
    </citation>
    <scope>NUCLEOTIDE SEQUENCE</scope>
    <source>
        <strain evidence="2">BNC1</strain>
    </source>
</reference>